<comment type="caution">
    <text evidence="2">The sequence shown here is derived from an EMBL/GenBank/DDBJ whole genome shotgun (WGS) entry which is preliminary data.</text>
</comment>
<keyword evidence="3" id="KW-1185">Reference proteome</keyword>
<keyword evidence="1" id="KW-1133">Transmembrane helix</keyword>
<accession>A0ABS9VWY9</accession>
<feature type="transmembrane region" description="Helical" evidence="1">
    <location>
        <begin position="832"/>
        <end position="857"/>
    </location>
</feature>
<reference evidence="2 3" key="1">
    <citation type="journal article" date="2021" name="Environ. Microbiol.">
        <title>Genetic insights into the dark matter of the mammalian gut microbiota through targeted genome reconstruction.</title>
        <authorList>
            <person name="Lugli G.A."/>
            <person name="Alessandri G."/>
            <person name="Milani C."/>
            <person name="Viappiani A."/>
            <person name="Fontana F."/>
            <person name="Tarracchini C."/>
            <person name="Mancabelli L."/>
            <person name="Argentini C."/>
            <person name="Ruiz L."/>
            <person name="Margolles A."/>
            <person name="van Sinderen D."/>
            <person name="Turroni F."/>
            <person name="Ventura M."/>
        </authorList>
    </citation>
    <scope>NUCLEOTIDE SEQUENCE [LARGE SCALE GENOMIC DNA]</scope>
    <source>
        <strain evidence="2 3">MA1</strain>
    </source>
</reference>
<evidence type="ECO:0000313" key="3">
    <source>
        <dbReference type="Proteomes" id="UP000710815"/>
    </source>
</evidence>
<dbReference type="EMBL" id="JAFEJT020000048">
    <property type="protein sequence ID" value="MCH9276633.1"/>
    <property type="molecule type" value="Genomic_DNA"/>
</dbReference>
<evidence type="ECO:0000313" key="2">
    <source>
        <dbReference type="EMBL" id="MCH9276633.1"/>
    </source>
</evidence>
<feature type="transmembrane region" description="Helical" evidence="1">
    <location>
        <begin position="536"/>
        <end position="557"/>
    </location>
</feature>
<protein>
    <submittedName>
        <fullName evidence="2">Glycosyltransferase family 39 protein</fullName>
    </submittedName>
</protein>
<organism evidence="2 3">
    <name type="scientific">Bifidobacterium amazonense</name>
    <dbReference type="NCBI Taxonomy" id="2809027"/>
    <lineage>
        <taxon>Bacteria</taxon>
        <taxon>Bacillati</taxon>
        <taxon>Actinomycetota</taxon>
        <taxon>Actinomycetes</taxon>
        <taxon>Bifidobacteriales</taxon>
        <taxon>Bifidobacteriaceae</taxon>
        <taxon>Bifidobacterium</taxon>
    </lineage>
</organism>
<reference evidence="2 3" key="2">
    <citation type="journal article" date="2021" name="Syst. Appl. Microbiol.">
        <title>Phylogenetic classification of ten novel species belonging to the genus Bifidobacterium comprising B. phasiani sp. nov., B. pongonis sp. nov., B. saguinibicoloris sp. nov., B. colobi sp. nov., B. simiiventris sp. nov., B. santillanense sp. nov., B. miconis sp. nov., B. amazonense sp. nov., B. pluvialisilvae sp. nov., and B. miconisargentati sp. nov.</title>
        <authorList>
            <person name="Lugli G.A."/>
            <person name="Calvete-Torre I."/>
            <person name="Alessandri G."/>
            <person name="Milani C."/>
            <person name="Turroni F."/>
            <person name="Laiolo P."/>
            <person name="Ossiprandi M.C."/>
            <person name="Margolles A."/>
            <person name="Ruiz L."/>
            <person name="Ventura M."/>
        </authorList>
    </citation>
    <scope>NUCLEOTIDE SEQUENCE [LARGE SCALE GENOMIC DNA]</scope>
    <source>
        <strain evidence="2 3">MA1</strain>
    </source>
</reference>
<feature type="transmembrane region" description="Helical" evidence="1">
    <location>
        <begin position="563"/>
        <end position="579"/>
    </location>
</feature>
<keyword evidence="1" id="KW-0812">Transmembrane</keyword>
<evidence type="ECO:0000256" key="1">
    <source>
        <dbReference type="SAM" id="Phobius"/>
    </source>
</evidence>
<feature type="transmembrane region" description="Helical" evidence="1">
    <location>
        <begin position="153"/>
        <end position="172"/>
    </location>
</feature>
<dbReference type="RefSeq" id="WP_241514323.1">
    <property type="nucleotide sequence ID" value="NZ_JAFEJT020000048.1"/>
</dbReference>
<proteinExistence type="predicted"/>
<name>A0ABS9VWY9_9BIFI</name>
<feature type="transmembrane region" description="Helical" evidence="1">
    <location>
        <begin position="786"/>
        <end position="807"/>
    </location>
</feature>
<feature type="transmembrane region" description="Helical" evidence="1">
    <location>
        <begin position="636"/>
        <end position="654"/>
    </location>
</feature>
<feature type="transmembrane region" description="Helical" evidence="1">
    <location>
        <begin position="511"/>
        <end position="529"/>
    </location>
</feature>
<dbReference type="Proteomes" id="UP000710815">
    <property type="component" value="Unassembled WGS sequence"/>
</dbReference>
<keyword evidence="1" id="KW-0472">Membrane</keyword>
<feature type="transmembrane region" description="Helical" evidence="1">
    <location>
        <begin position="179"/>
        <end position="201"/>
    </location>
</feature>
<feature type="transmembrane region" description="Helical" evidence="1">
    <location>
        <begin position="404"/>
        <end position="424"/>
    </location>
</feature>
<feature type="transmembrane region" description="Helical" evidence="1">
    <location>
        <begin position="692"/>
        <end position="713"/>
    </location>
</feature>
<gene>
    <name evidence="2" type="ORF">JS533_010190</name>
</gene>
<feature type="transmembrane region" description="Helical" evidence="1">
    <location>
        <begin position="720"/>
        <end position="741"/>
    </location>
</feature>
<feature type="transmembrane region" description="Helical" evidence="1">
    <location>
        <begin position="371"/>
        <end position="392"/>
    </location>
</feature>
<feature type="transmembrane region" description="Helical" evidence="1">
    <location>
        <begin position="608"/>
        <end position="627"/>
    </location>
</feature>
<sequence>MKRHASAVVTVAFVVLMAVVAFGGLQAVNVHYSAVFDGEQTTGQRVVFRFDDNAVPGTEEQSSDVVTGRASIRLDPLNAGSRSLNVVVPSVFAKLDHLSVDVQINGRHLYNVTTVSASRMRQISDGDSTRYVLDEGQMTAIHHASERKSEVKIFLLCILAIAYAISILRMTVLRFLPKYVYVVGVVVALLIGGFLANLWLVKEPLVASTAYSYTNARSIQQQSQYEIRQSFTAQRKVICSISFPVALNPSIAPDDTGNENYGKVYQDEHTFVDSYALTLKDSDGKVLYSAILSPAMLNEDRSKIVIEPDITVSRGQELSVDLRKTSQHGSPLLFRVASVTNGDDIAAATTSDLDGSQDGDRLVLSVGYEGFPYQLVITCIVLLSIAVLLVNLMLSGSSRMGRHVVIAVDYCLACLYSIGQFIIYGRYVEGFPDEPTHISYIAYLAKTGSKIPDFADMGLYSSNSHDTFDLSRSLELNYLGHPPLYYHIMRVLSGMHIDGDIAVFDLNRMRIISFLIGFIGILVMFYMGFSRIPKMPILHLLFAAMIISPPNVIYTISGVSNDSLALFGVSVFVLGMLRFIEQRYDFLTYVIIASGVSIALLAKLTAGMMVLLVSAFVIIYVICTGAAKQAVLRPQFAATMPIYALPAAYFGYILHKYHTLQPNYQTLDFVQYAHSAHYVGIDNRAEMGVWEYVNHFFDGFFIFWHSLSGHVWIPEPDYPIYAIDRIGVMAILLVPLCIFLMKRSRMRNYLTLLAAGIYCTMLYQLYKIFKEFNNYGQLGANSSRYYCCAIAIFAIIVVWMIMTVFPAKSDDAGAGPSGTHSSVIPVFPGNRLSMAGIVVCAVMVIVLVFDGFVYSVLMQTSAIPGFITV</sequence>